<organism evidence="2 3">
    <name type="scientific">Shouchella xiaoxiensis</name>
    <dbReference type="NCBI Taxonomy" id="766895"/>
    <lineage>
        <taxon>Bacteria</taxon>
        <taxon>Bacillati</taxon>
        <taxon>Bacillota</taxon>
        <taxon>Bacilli</taxon>
        <taxon>Bacillales</taxon>
        <taxon>Bacillaceae</taxon>
        <taxon>Shouchella</taxon>
    </lineage>
</organism>
<dbReference type="Proteomes" id="UP001179280">
    <property type="component" value="Unassembled WGS sequence"/>
</dbReference>
<feature type="region of interest" description="Disordered" evidence="1">
    <location>
        <begin position="148"/>
        <end position="178"/>
    </location>
</feature>
<sequence>MSITFLPFLLVLFYLSLIMLKSFAKSKKMSFVLLMMIAAITLSGCSEDDQASAADNELIESTSLIEELEATIGEKDEEIGDLTLHIEEIEDQLDTVEEDYREELEEKYENEISSLEEQITEKDDQLSNNKDTISKLEDEIATLSDELETAKAETESASASTSEASEEESSNSCPAGSININTASESELQGIYEIGPDRASQIMQLRPFSSYNDMKRISGIGDARAQAIEAQGMVCFD</sequence>
<name>A0ABS2SXX7_9BACI</name>
<dbReference type="SUPFAM" id="SSF47781">
    <property type="entry name" value="RuvA domain 2-like"/>
    <property type="match status" value="1"/>
</dbReference>
<dbReference type="EMBL" id="JAFBCV010000006">
    <property type="protein sequence ID" value="MBM7839097.1"/>
    <property type="molecule type" value="Genomic_DNA"/>
</dbReference>
<evidence type="ECO:0000256" key="1">
    <source>
        <dbReference type="SAM" id="MobiDB-lite"/>
    </source>
</evidence>
<dbReference type="RefSeq" id="WP_204466423.1">
    <property type="nucleotide sequence ID" value="NZ_JAFBCV010000006.1"/>
</dbReference>
<evidence type="ECO:0000313" key="2">
    <source>
        <dbReference type="EMBL" id="MBM7839097.1"/>
    </source>
</evidence>
<dbReference type="Gene3D" id="1.20.5.500">
    <property type="entry name" value="Single helix bin"/>
    <property type="match status" value="1"/>
</dbReference>
<dbReference type="Pfam" id="PF12836">
    <property type="entry name" value="HHH_3"/>
    <property type="match status" value="1"/>
</dbReference>
<dbReference type="Gene3D" id="1.10.150.320">
    <property type="entry name" value="Photosystem II 12 kDa extrinsic protein"/>
    <property type="match status" value="1"/>
</dbReference>
<proteinExistence type="predicted"/>
<keyword evidence="3" id="KW-1185">Reference proteome</keyword>
<gene>
    <name evidence="2" type="ORF">JOC54_002367</name>
</gene>
<evidence type="ECO:0000313" key="3">
    <source>
        <dbReference type="Proteomes" id="UP001179280"/>
    </source>
</evidence>
<dbReference type="InterPro" id="IPR051675">
    <property type="entry name" value="Endo/Exo/Phosphatase_dom_1"/>
</dbReference>
<protein>
    <submittedName>
        <fullName evidence="2">Competence protein ComEA</fullName>
    </submittedName>
</protein>
<reference evidence="2" key="1">
    <citation type="submission" date="2021-01" db="EMBL/GenBank/DDBJ databases">
        <title>Genomic Encyclopedia of Type Strains, Phase IV (KMG-IV): sequencing the most valuable type-strain genomes for metagenomic binning, comparative biology and taxonomic classification.</title>
        <authorList>
            <person name="Goeker M."/>
        </authorList>
    </citation>
    <scope>NUCLEOTIDE SEQUENCE</scope>
    <source>
        <strain evidence="2">DSM 21943</strain>
    </source>
</reference>
<comment type="caution">
    <text evidence="2">The sequence shown here is derived from an EMBL/GenBank/DDBJ whole genome shotgun (WGS) entry which is preliminary data.</text>
</comment>
<dbReference type="PANTHER" id="PTHR21180">
    <property type="entry name" value="ENDONUCLEASE/EXONUCLEASE/PHOSPHATASE FAMILY DOMAIN-CONTAINING PROTEIN 1"/>
    <property type="match status" value="1"/>
</dbReference>
<dbReference type="PANTHER" id="PTHR21180:SF32">
    <property type="entry name" value="ENDONUCLEASE_EXONUCLEASE_PHOSPHATASE FAMILY DOMAIN-CONTAINING PROTEIN 1"/>
    <property type="match status" value="1"/>
</dbReference>
<dbReference type="InterPro" id="IPR010994">
    <property type="entry name" value="RuvA_2-like"/>
</dbReference>
<accession>A0ABS2SXX7</accession>